<dbReference type="PANTHER" id="PTHR10513">
    <property type="entry name" value="DEOXYNUCLEOSIDE KINASE"/>
    <property type="match status" value="1"/>
</dbReference>
<dbReference type="PANTHER" id="PTHR10513:SF35">
    <property type="entry name" value="DEOXYADENOSINE KINASE"/>
    <property type="match status" value="1"/>
</dbReference>
<dbReference type="EMBL" id="MN740417">
    <property type="protein sequence ID" value="QHU05653.1"/>
    <property type="molecule type" value="Genomic_DNA"/>
</dbReference>
<sequence>MKIICVEGNIGSGKSTLVEKLKQKYLGREDVCFLQEPVEQWLQIKDKDGINILEKYYKDQHTYAFSFQMMAYISRLSILKRAIENPKYKYIITERCLFTDKNVFCQMLYDDGFIDDIGYQIYNKWFDEFNYFESVTYSYVYIRTEPSVSKYRVDKRSRAEETIPLAYLEKCHSYHELWLNTKDSILVLDGNQDVCINPDISSWYNEIDKLL</sequence>
<protein>
    <recommendedName>
        <fullName evidence="1">Deoxynucleoside kinase domain-containing protein</fullName>
    </recommendedName>
</protein>
<evidence type="ECO:0000259" key="1">
    <source>
        <dbReference type="Pfam" id="PF01712"/>
    </source>
</evidence>
<dbReference type="InterPro" id="IPR031314">
    <property type="entry name" value="DNK_dom"/>
</dbReference>
<proteinExistence type="predicted"/>
<dbReference type="Gene3D" id="3.40.50.300">
    <property type="entry name" value="P-loop containing nucleotide triphosphate hydrolases"/>
    <property type="match status" value="1"/>
</dbReference>
<reference evidence="2" key="1">
    <citation type="journal article" date="2020" name="Nature">
        <title>Giant virus diversity and host interactions through global metagenomics.</title>
        <authorList>
            <person name="Schulz F."/>
            <person name="Roux S."/>
            <person name="Paez-Espino D."/>
            <person name="Jungbluth S."/>
            <person name="Walsh D.A."/>
            <person name="Denef V.J."/>
            <person name="McMahon K.D."/>
            <person name="Konstantinidis K.T."/>
            <person name="Eloe-Fadrosh E.A."/>
            <person name="Kyrpides N.C."/>
            <person name="Woyke T."/>
        </authorList>
    </citation>
    <scope>NUCLEOTIDE SEQUENCE</scope>
    <source>
        <strain evidence="2">GVMAG-M-3300027736-24</strain>
    </source>
</reference>
<dbReference type="GO" id="GO:0005524">
    <property type="term" value="F:ATP binding"/>
    <property type="evidence" value="ECO:0007669"/>
    <property type="project" value="InterPro"/>
</dbReference>
<evidence type="ECO:0000313" key="2">
    <source>
        <dbReference type="EMBL" id="QHU05653.1"/>
    </source>
</evidence>
<dbReference type="InterPro" id="IPR027417">
    <property type="entry name" value="P-loop_NTPase"/>
</dbReference>
<dbReference type="InterPro" id="IPR050566">
    <property type="entry name" value="Deoxyribonucleoside_kinase"/>
</dbReference>
<dbReference type="SUPFAM" id="SSF52540">
    <property type="entry name" value="P-loop containing nucleoside triphosphate hydrolases"/>
    <property type="match status" value="1"/>
</dbReference>
<name>A0A6C0JJV4_9ZZZZ</name>
<accession>A0A6C0JJV4</accession>
<dbReference type="GO" id="GO:0019136">
    <property type="term" value="F:deoxynucleoside kinase activity"/>
    <property type="evidence" value="ECO:0007669"/>
    <property type="project" value="InterPro"/>
</dbReference>
<dbReference type="InterPro" id="IPR002624">
    <property type="entry name" value="DCK/DGK"/>
</dbReference>
<dbReference type="AlphaFoldDB" id="A0A6C0JJV4"/>
<organism evidence="2">
    <name type="scientific">viral metagenome</name>
    <dbReference type="NCBI Taxonomy" id="1070528"/>
    <lineage>
        <taxon>unclassified sequences</taxon>
        <taxon>metagenomes</taxon>
        <taxon>organismal metagenomes</taxon>
    </lineage>
</organism>
<dbReference type="Pfam" id="PF01712">
    <property type="entry name" value="dNK"/>
    <property type="match status" value="1"/>
</dbReference>
<dbReference type="PIRSF" id="PIRSF000705">
    <property type="entry name" value="DNK"/>
    <property type="match status" value="1"/>
</dbReference>
<feature type="domain" description="Deoxynucleoside kinase" evidence="1">
    <location>
        <begin position="4"/>
        <end position="195"/>
    </location>
</feature>
<dbReference type="GO" id="GO:0005737">
    <property type="term" value="C:cytoplasm"/>
    <property type="evidence" value="ECO:0007669"/>
    <property type="project" value="TreeGrafter"/>
</dbReference>